<gene>
    <name evidence="1" type="ORF">BX591_1085</name>
</gene>
<evidence type="ECO:0000313" key="1">
    <source>
        <dbReference type="EMBL" id="RAS31900.1"/>
    </source>
</evidence>
<dbReference type="OrthoDB" id="9112139at2"/>
<evidence type="ECO:0000313" key="2">
    <source>
        <dbReference type="Proteomes" id="UP000248918"/>
    </source>
</evidence>
<accession>A0A329CCK2</accession>
<dbReference type="AlphaFoldDB" id="A0A329CCK2"/>
<dbReference type="Proteomes" id="UP000248918">
    <property type="component" value="Unassembled WGS sequence"/>
</dbReference>
<protein>
    <submittedName>
        <fullName evidence="1">Uncharacterized protein</fullName>
    </submittedName>
</protein>
<organism evidence="1 2">
    <name type="scientific">Paraburkholderia bryophila</name>
    <dbReference type="NCBI Taxonomy" id="420952"/>
    <lineage>
        <taxon>Bacteria</taxon>
        <taxon>Pseudomonadati</taxon>
        <taxon>Pseudomonadota</taxon>
        <taxon>Betaproteobacteria</taxon>
        <taxon>Burkholderiales</taxon>
        <taxon>Burkholderiaceae</taxon>
        <taxon>Paraburkholderia</taxon>
    </lineage>
</organism>
<name>A0A329CCK2_9BURK</name>
<sequence>MAARGASGAMTLITEYDVAGSPIRVLRLESATNGRAVLLLEVDERKPGIHREVRHEITPSELIAVIRANGAALPSKPHNDRLISDPM</sequence>
<reference evidence="1 2" key="1">
    <citation type="submission" date="2018-06" db="EMBL/GenBank/DDBJ databases">
        <title>Genomic Encyclopedia of Type Strains, Phase III (KMG-III): the genomes of soil and plant-associated and newly described type strains.</title>
        <authorList>
            <person name="Whitman W."/>
        </authorList>
    </citation>
    <scope>NUCLEOTIDE SEQUENCE [LARGE SCALE GENOMIC DNA]</scope>
    <source>
        <strain evidence="1 2">LMG 23644</strain>
    </source>
</reference>
<comment type="caution">
    <text evidence="1">The sequence shown here is derived from an EMBL/GenBank/DDBJ whole genome shotgun (WGS) entry which is preliminary data.</text>
</comment>
<proteinExistence type="predicted"/>
<dbReference type="EMBL" id="QLTK01000008">
    <property type="protein sequence ID" value="RAS31900.1"/>
    <property type="molecule type" value="Genomic_DNA"/>
</dbReference>
<dbReference type="RefSeq" id="WP_111932177.1">
    <property type="nucleotide sequence ID" value="NZ_CADFFP010000009.1"/>
</dbReference>